<keyword evidence="2" id="KW-0812">Transmembrane</keyword>
<organism evidence="3 4">
    <name type="scientific">Exidia glandulosa HHB12029</name>
    <dbReference type="NCBI Taxonomy" id="1314781"/>
    <lineage>
        <taxon>Eukaryota</taxon>
        <taxon>Fungi</taxon>
        <taxon>Dikarya</taxon>
        <taxon>Basidiomycota</taxon>
        <taxon>Agaricomycotina</taxon>
        <taxon>Agaricomycetes</taxon>
        <taxon>Auriculariales</taxon>
        <taxon>Exidiaceae</taxon>
        <taxon>Exidia</taxon>
    </lineage>
</organism>
<sequence>MARDYCCCAIPMINVGIYAALIEQFLAALVAGTLVLASPSIVSYNAPSFGPIIFAAVCYLLAAVQIVGFIGVSRQKSALFSRYTPLHALLLLVAFAIAATFIGISASHHSDAVKACQKAFYSTPDDLDGTANGESETVCNIFTWVGIGCLAGLWIVMGTMQAYMYSVVSSYGSAQRADKAKYYSLQFANANVAGGPNDIQLADRKPGDAWDTRPDNSAGRGAHGRQNSYGPGQPHSRQNSYGTQYNQPHGRQPSYGQQHERQNSAGAGSLPPGAAPPRSRQPTVDQYSDPYAAAQPYGGGYAAQAAYGGTTAYDYSAYPPQARTATESPTPKLGGYMQRSDTLGSGGAASGTVVAPEQTKYHPAEGSFGRKTPRVGEPYAFATEYAQSSSSHDANSTRRG</sequence>
<dbReference type="AlphaFoldDB" id="A0A165MCF2"/>
<feature type="transmembrane region" description="Helical" evidence="2">
    <location>
        <begin position="49"/>
        <end position="72"/>
    </location>
</feature>
<feature type="region of interest" description="Disordered" evidence="1">
    <location>
        <begin position="195"/>
        <end position="291"/>
    </location>
</feature>
<dbReference type="STRING" id="1314781.A0A165MCF2"/>
<evidence type="ECO:0000313" key="3">
    <source>
        <dbReference type="EMBL" id="KZV99062.1"/>
    </source>
</evidence>
<feature type="transmembrane region" description="Helical" evidence="2">
    <location>
        <begin position="12"/>
        <end position="37"/>
    </location>
</feature>
<feature type="compositionally biased region" description="Basic and acidic residues" evidence="1">
    <location>
        <begin position="201"/>
        <end position="214"/>
    </location>
</feature>
<feature type="transmembrane region" description="Helical" evidence="2">
    <location>
        <begin position="84"/>
        <end position="104"/>
    </location>
</feature>
<evidence type="ECO:0000256" key="1">
    <source>
        <dbReference type="SAM" id="MobiDB-lite"/>
    </source>
</evidence>
<feature type="transmembrane region" description="Helical" evidence="2">
    <location>
        <begin position="141"/>
        <end position="160"/>
    </location>
</feature>
<evidence type="ECO:0000256" key="2">
    <source>
        <dbReference type="SAM" id="Phobius"/>
    </source>
</evidence>
<gene>
    <name evidence="3" type="ORF">EXIGLDRAFT_831834</name>
</gene>
<dbReference type="InParanoid" id="A0A165MCF2"/>
<reference evidence="3 4" key="1">
    <citation type="journal article" date="2016" name="Mol. Biol. Evol.">
        <title>Comparative Genomics of Early-Diverging Mushroom-Forming Fungi Provides Insights into the Origins of Lignocellulose Decay Capabilities.</title>
        <authorList>
            <person name="Nagy L.G."/>
            <person name="Riley R."/>
            <person name="Tritt A."/>
            <person name="Adam C."/>
            <person name="Daum C."/>
            <person name="Floudas D."/>
            <person name="Sun H."/>
            <person name="Yadav J.S."/>
            <person name="Pangilinan J."/>
            <person name="Larsson K.H."/>
            <person name="Matsuura K."/>
            <person name="Barry K."/>
            <person name="Labutti K."/>
            <person name="Kuo R."/>
            <person name="Ohm R.A."/>
            <person name="Bhattacharya S.S."/>
            <person name="Shirouzu T."/>
            <person name="Yoshinaga Y."/>
            <person name="Martin F.M."/>
            <person name="Grigoriev I.V."/>
            <person name="Hibbett D.S."/>
        </authorList>
    </citation>
    <scope>NUCLEOTIDE SEQUENCE [LARGE SCALE GENOMIC DNA]</scope>
    <source>
        <strain evidence="3 4">HHB12029</strain>
    </source>
</reference>
<dbReference type="Proteomes" id="UP000077266">
    <property type="component" value="Unassembled WGS sequence"/>
</dbReference>
<proteinExistence type="predicted"/>
<evidence type="ECO:0000313" key="4">
    <source>
        <dbReference type="Proteomes" id="UP000077266"/>
    </source>
</evidence>
<feature type="region of interest" description="Disordered" evidence="1">
    <location>
        <begin position="322"/>
        <end position="375"/>
    </location>
</feature>
<dbReference type="EMBL" id="KV425913">
    <property type="protein sequence ID" value="KZV99062.1"/>
    <property type="molecule type" value="Genomic_DNA"/>
</dbReference>
<dbReference type="OrthoDB" id="2552042at2759"/>
<protein>
    <submittedName>
        <fullName evidence="3">Uncharacterized protein</fullName>
    </submittedName>
</protein>
<keyword evidence="2" id="KW-0472">Membrane</keyword>
<accession>A0A165MCF2</accession>
<keyword evidence="2" id="KW-1133">Transmembrane helix</keyword>
<feature type="compositionally biased region" description="Low complexity" evidence="1">
    <location>
        <begin position="264"/>
        <end position="280"/>
    </location>
</feature>
<name>A0A165MCF2_EXIGL</name>
<feature type="compositionally biased region" description="Polar residues" evidence="1">
    <location>
        <begin position="225"/>
        <end position="257"/>
    </location>
</feature>
<keyword evidence="4" id="KW-1185">Reference proteome</keyword>